<dbReference type="Proteomes" id="UP000016033">
    <property type="component" value="Unassembled WGS sequence"/>
</dbReference>
<name>T5K4M4_MICMQ</name>
<feature type="transmembrane region" description="Helical" evidence="2">
    <location>
        <begin position="353"/>
        <end position="374"/>
    </location>
</feature>
<keyword evidence="2" id="KW-0472">Membrane</keyword>
<gene>
    <name evidence="3" type="ORF">L687_05120</name>
</gene>
<comment type="caution">
    <text evidence="3">The sequence shown here is derived from an EMBL/GenBank/DDBJ whole genome shotgun (WGS) entry which is preliminary data.</text>
</comment>
<feature type="transmembrane region" description="Helical" evidence="2">
    <location>
        <begin position="43"/>
        <end position="62"/>
    </location>
</feature>
<dbReference type="PATRIC" id="fig|1333857.3.peg.3003"/>
<protein>
    <submittedName>
        <fullName evidence="3">Uncharacterized protein</fullName>
    </submittedName>
</protein>
<proteinExistence type="predicted"/>
<organism evidence="3 4">
    <name type="scientific">Microbacterium maritypicum MF109</name>
    <dbReference type="NCBI Taxonomy" id="1333857"/>
    <lineage>
        <taxon>Bacteria</taxon>
        <taxon>Bacillati</taxon>
        <taxon>Actinomycetota</taxon>
        <taxon>Actinomycetes</taxon>
        <taxon>Micrococcales</taxon>
        <taxon>Microbacteriaceae</taxon>
        <taxon>Microbacterium</taxon>
    </lineage>
</organism>
<evidence type="ECO:0000256" key="2">
    <source>
        <dbReference type="SAM" id="Phobius"/>
    </source>
</evidence>
<evidence type="ECO:0000256" key="1">
    <source>
        <dbReference type="SAM" id="MobiDB-lite"/>
    </source>
</evidence>
<feature type="transmembrane region" description="Helical" evidence="2">
    <location>
        <begin position="318"/>
        <end position="341"/>
    </location>
</feature>
<feature type="transmembrane region" description="Helical" evidence="2">
    <location>
        <begin position="68"/>
        <end position="87"/>
    </location>
</feature>
<accession>T5K4M4</accession>
<dbReference type="AlphaFoldDB" id="T5K4M4"/>
<reference evidence="3 4" key="1">
    <citation type="journal article" date="2013" name="Genome Announc.">
        <title>Whole-genome sequences of five oyster-associated bacteria show potential for crude oil hydrocarbon degradation.</title>
        <authorList>
            <person name="Chauhan A."/>
            <person name="Green S."/>
            <person name="Pathak A."/>
            <person name="Thomas J."/>
            <person name="Venkatramanan R."/>
        </authorList>
    </citation>
    <scope>NUCLEOTIDE SEQUENCE [LARGE SCALE GENOMIC DNA]</scope>
    <source>
        <strain evidence="3 4">MF109</strain>
    </source>
</reference>
<feature type="compositionally biased region" description="Polar residues" evidence="1">
    <location>
        <begin position="260"/>
        <end position="270"/>
    </location>
</feature>
<evidence type="ECO:0000313" key="4">
    <source>
        <dbReference type="Proteomes" id="UP000016033"/>
    </source>
</evidence>
<evidence type="ECO:0000313" key="3">
    <source>
        <dbReference type="EMBL" id="EQM74841.1"/>
    </source>
</evidence>
<dbReference type="RefSeq" id="WP_021200933.1">
    <property type="nucleotide sequence ID" value="NZ_ATAO01000206.1"/>
</dbReference>
<dbReference type="EMBL" id="ATAO01000206">
    <property type="protein sequence ID" value="EQM74841.1"/>
    <property type="molecule type" value="Genomic_DNA"/>
</dbReference>
<feature type="transmembrane region" description="Helical" evidence="2">
    <location>
        <begin position="395"/>
        <end position="416"/>
    </location>
</feature>
<keyword evidence="2" id="KW-0812">Transmembrane</keyword>
<keyword evidence="2" id="KW-1133">Transmembrane helix</keyword>
<sequence>MSTSTSEVKISLHRIWWRHAWVLWEGDPLTFEDHRPWTHKRPAATIAAATLVTASSLGVVIGLGLPEYLAAAPLVAAAAFGSAIFSAEMRFASWTKRNMATEPLDDALRGPGHHHRLFSSELPDGRDAAAAVAEAPGLVRRYLREHGLILSRAARRTDQWISTRDAQRRQPLLGMFEAVERFRLVSEERGGFGEWEDQFAELSGDPADEGQRYLDACGDVVEAANRIIESLPGAVTAPTAALNTHAALDRRSFEHVPSRGTAQSAKTQGENDVPEAPDEHERRPSAANSEQIATFYRLHGAERLHDLRLSSGMTARELLVTLPGLAIGGWLYVSGVLAWVAHELHSFPAIGWMFPPEITAVSLAFASVAAYGSVACSFTRSRTGRAIAGGLRDAMGLLMGVTLTIGSATGVISQFVGPALERIPL</sequence>
<feature type="region of interest" description="Disordered" evidence="1">
    <location>
        <begin position="254"/>
        <end position="288"/>
    </location>
</feature>